<name>A0ABS5ERG0_9PROT</name>
<dbReference type="Gene3D" id="3.40.190.150">
    <property type="entry name" value="Bordetella uptake gene, domain 1"/>
    <property type="match status" value="1"/>
</dbReference>
<reference evidence="3" key="1">
    <citation type="journal article" date="2021" name="Syst. Appl. Microbiol.">
        <title>Roseomonas hellenica sp. nov., isolated from roots of wild-growing Alkanna tinctoria.</title>
        <authorList>
            <person name="Rat A."/>
            <person name="Naranjo H.D."/>
            <person name="Lebbe L."/>
            <person name="Cnockaert M."/>
            <person name="Krigas N."/>
            <person name="Grigoriadou K."/>
            <person name="Maloupa E."/>
            <person name="Willems A."/>
        </authorList>
    </citation>
    <scope>NUCLEOTIDE SEQUENCE [LARGE SCALE GENOMIC DNA]</scope>
    <source>
        <strain evidence="3">LMG 31523</strain>
    </source>
</reference>
<dbReference type="RefSeq" id="WP_211850317.1">
    <property type="nucleotide sequence ID" value="NZ_JAAGBB010000001.1"/>
</dbReference>
<dbReference type="PANTHER" id="PTHR42928:SF5">
    <property type="entry name" value="BLR1237 PROTEIN"/>
    <property type="match status" value="1"/>
</dbReference>
<comment type="similarity">
    <text evidence="1">Belongs to the UPF0065 (bug) family.</text>
</comment>
<dbReference type="Pfam" id="PF03401">
    <property type="entry name" value="TctC"/>
    <property type="match status" value="1"/>
</dbReference>
<dbReference type="Gene3D" id="3.40.190.10">
    <property type="entry name" value="Periplasmic binding protein-like II"/>
    <property type="match status" value="1"/>
</dbReference>
<protein>
    <submittedName>
        <fullName evidence="2">Tripartite tricarboxylate transporter substrate binding protein</fullName>
    </submittedName>
</protein>
<dbReference type="CDD" id="cd07012">
    <property type="entry name" value="PBP2_Bug_TTT"/>
    <property type="match status" value="1"/>
</dbReference>
<comment type="caution">
    <text evidence="2">The sequence shown here is derived from an EMBL/GenBank/DDBJ whole genome shotgun (WGS) entry which is preliminary data.</text>
</comment>
<keyword evidence="3" id="KW-1185">Reference proteome</keyword>
<proteinExistence type="inferred from homology"/>
<organism evidence="2 3">
    <name type="scientific">Plastoroseomonas hellenica</name>
    <dbReference type="NCBI Taxonomy" id="2687306"/>
    <lineage>
        <taxon>Bacteria</taxon>
        <taxon>Pseudomonadati</taxon>
        <taxon>Pseudomonadota</taxon>
        <taxon>Alphaproteobacteria</taxon>
        <taxon>Acetobacterales</taxon>
        <taxon>Acetobacteraceae</taxon>
        <taxon>Plastoroseomonas</taxon>
    </lineage>
</organism>
<evidence type="ECO:0000313" key="2">
    <source>
        <dbReference type="EMBL" id="MBR0662828.1"/>
    </source>
</evidence>
<dbReference type="PANTHER" id="PTHR42928">
    <property type="entry name" value="TRICARBOXYLATE-BINDING PROTEIN"/>
    <property type="match status" value="1"/>
</dbReference>
<dbReference type="EMBL" id="JAAGBB010000001">
    <property type="protein sequence ID" value="MBR0662828.1"/>
    <property type="molecule type" value="Genomic_DNA"/>
</dbReference>
<gene>
    <name evidence="2" type="ORF">GXW71_00530</name>
</gene>
<dbReference type="InterPro" id="IPR005064">
    <property type="entry name" value="BUG"/>
</dbReference>
<dbReference type="PIRSF" id="PIRSF017082">
    <property type="entry name" value="YflP"/>
    <property type="match status" value="1"/>
</dbReference>
<evidence type="ECO:0000256" key="1">
    <source>
        <dbReference type="ARBA" id="ARBA00006987"/>
    </source>
</evidence>
<dbReference type="Proteomes" id="UP001196870">
    <property type="component" value="Unassembled WGS sequence"/>
</dbReference>
<sequence>MSIVTRRHAGRAILGGLTAASLVRDAHAQAWPSRPITLIVPFPPGGSSDVVARALGRSLGEALGQPVVVDNRSGATGNIGAQAVARARPDGHTLMLATSGPGATNRLLFRNLPFDPLRDFTPIALIAEVPLVIIAGPRLEARTLPDLVALARARPGVVDYGTPGAGAMGHLAAARLEFLTRIRMNHVPYRGSAPLNTDLLGGTLALGFDFVASYVDQIRSGTLRALAVTSAERLSALPDVPTAVEQGIADYVATSWFALLGPSGMPDGVTERLNAATNAFVANAEARTLLTGLGATPRGGTPEAMGARIAAELATWEPIIREASISLE</sequence>
<evidence type="ECO:0000313" key="3">
    <source>
        <dbReference type="Proteomes" id="UP001196870"/>
    </source>
</evidence>
<accession>A0ABS5ERG0</accession>
<dbReference type="InterPro" id="IPR042100">
    <property type="entry name" value="Bug_dom1"/>
</dbReference>